<reference evidence="5 6" key="1">
    <citation type="submission" date="2024-09" db="EMBL/GenBank/DDBJ databases">
        <authorList>
            <person name="Sun Q."/>
            <person name="Mori K."/>
        </authorList>
    </citation>
    <scope>NUCLEOTIDE SEQUENCE [LARGE SCALE GENOMIC DNA]</scope>
    <source>
        <strain evidence="5 6">TBRC 3947</strain>
    </source>
</reference>
<dbReference type="SUPFAM" id="SSF53822">
    <property type="entry name" value="Periplasmic binding protein-like I"/>
    <property type="match status" value="1"/>
</dbReference>
<evidence type="ECO:0000256" key="1">
    <source>
        <dbReference type="ARBA" id="ARBA00010062"/>
    </source>
</evidence>
<dbReference type="RefSeq" id="WP_377257579.1">
    <property type="nucleotide sequence ID" value="NZ_JBHLUH010000064.1"/>
</dbReference>
<proteinExistence type="inferred from homology"/>
<comment type="caution">
    <text evidence="5">The sequence shown here is derived from an EMBL/GenBank/DDBJ whole genome shotgun (WGS) entry which is preliminary data.</text>
</comment>
<dbReference type="InterPro" id="IPR028082">
    <property type="entry name" value="Peripla_BP_I"/>
</dbReference>
<accession>A0ABV6MBH1</accession>
<feature type="chain" id="PRO_5047223942" evidence="3">
    <location>
        <begin position="21"/>
        <end position="388"/>
    </location>
</feature>
<dbReference type="InterPro" id="IPR051010">
    <property type="entry name" value="BCAA_transport"/>
</dbReference>
<evidence type="ECO:0000313" key="5">
    <source>
        <dbReference type="EMBL" id="MFC0532077.1"/>
    </source>
</evidence>
<comment type="similarity">
    <text evidence="1">Belongs to the leucine-binding protein family.</text>
</comment>
<evidence type="ECO:0000256" key="3">
    <source>
        <dbReference type="SAM" id="SignalP"/>
    </source>
</evidence>
<sequence>MAAGAAVVLAVAGCSGSSLGSDDEQSDGVVRIGLVWPTSNVYKTIGDDFARGWQLYLDSHGGKLGGHQIETVVVDEGNGRELVRPGIKKLIEQDKVDVVVGTISSDAVEVIHPETTKKKIPYVATGGRPTTISDVTWTWHTSWQNKDAGNAIAEFLRTTVAGPVYAIGPNYQGGWDQVNGFVEPFTKAGGKLANPDGKPVWTPYPNTTNFLPYLNAIAASDAKAVFAFYGGGLGIEFVKQYAQAGLQKKLPLYAAGFTTEGAVLQAQGPAADGVYSSLNYAPDLDNPANRAFATAFQAKYQTVPDLYNVTAWDAALLLDRAIADAGDSPTSESINAAIGRLGAIDSPRGQWRFSGTHTPIQTWYLRQVRADGRGRANVVVQPLTTLGQ</sequence>
<evidence type="ECO:0000259" key="4">
    <source>
        <dbReference type="Pfam" id="PF13458"/>
    </source>
</evidence>
<dbReference type="Pfam" id="PF13458">
    <property type="entry name" value="Peripla_BP_6"/>
    <property type="match status" value="1"/>
</dbReference>
<organism evidence="5 6">
    <name type="scientific">Phytohabitans kaempferiae</name>
    <dbReference type="NCBI Taxonomy" id="1620943"/>
    <lineage>
        <taxon>Bacteria</taxon>
        <taxon>Bacillati</taxon>
        <taxon>Actinomycetota</taxon>
        <taxon>Actinomycetes</taxon>
        <taxon>Micromonosporales</taxon>
        <taxon>Micromonosporaceae</taxon>
    </lineage>
</organism>
<dbReference type="PANTHER" id="PTHR30483">
    <property type="entry name" value="LEUCINE-SPECIFIC-BINDING PROTEIN"/>
    <property type="match status" value="1"/>
</dbReference>
<evidence type="ECO:0000256" key="2">
    <source>
        <dbReference type="ARBA" id="ARBA00022729"/>
    </source>
</evidence>
<dbReference type="CDD" id="cd20014">
    <property type="entry name" value="PBP1_RPA0668_benzoate-like"/>
    <property type="match status" value="1"/>
</dbReference>
<feature type="domain" description="Leucine-binding protein" evidence="4">
    <location>
        <begin position="30"/>
        <end position="372"/>
    </location>
</feature>
<keyword evidence="2 3" id="KW-0732">Signal</keyword>
<dbReference type="Proteomes" id="UP001589867">
    <property type="component" value="Unassembled WGS sequence"/>
</dbReference>
<dbReference type="InterPro" id="IPR028081">
    <property type="entry name" value="Leu-bd"/>
</dbReference>
<dbReference type="Gene3D" id="3.40.50.2300">
    <property type="match status" value="2"/>
</dbReference>
<protein>
    <submittedName>
        <fullName evidence="5">ABC transporter substrate-binding protein</fullName>
    </submittedName>
</protein>
<dbReference type="EMBL" id="JBHLUH010000064">
    <property type="protein sequence ID" value="MFC0532077.1"/>
    <property type="molecule type" value="Genomic_DNA"/>
</dbReference>
<keyword evidence="6" id="KW-1185">Reference proteome</keyword>
<name>A0ABV6MBH1_9ACTN</name>
<dbReference type="PANTHER" id="PTHR30483:SF6">
    <property type="entry name" value="PERIPLASMIC BINDING PROTEIN OF ABC TRANSPORTER FOR NATURAL AMINO ACIDS"/>
    <property type="match status" value="1"/>
</dbReference>
<gene>
    <name evidence="5" type="ORF">ACFFIA_30940</name>
</gene>
<feature type="signal peptide" evidence="3">
    <location>
        <begin position="1"/>
        <end position="20"/>
    </location>
</feature>
<evidence type="ECO:0000313" key="6">
    <source>
        <dbReference type="Proteomes" id="UP001589867"/>
    </source>
</evidence>